<evidence type="ECO:0000259" key="2">
    <source>
        <dbReference type="Pfam" id="PF13649"/>
    </source>
</evidence>
<evidence type="ECO:0000313" key="4">
    <source>
        <dbReference type="Proteomes" id="UP001324634"/>
    </source>
</evidence>
<feature type="signal peptide" evidence="1">
    <location>
        <begin position="1"/>
        <end position="17"/>
    </location>
</feature>
<dbReference type="AlphaFoldDB" id="A0AAX4HR38"/>
<dbReference type="GO" id="GO:0032259">
    <property type="term" value="P:methylation"/>
    <property type="evidence" value="ECO:0007669"/>
    <property type="project" value="UniProtKB-KW"/>
</dbReference>
<dbReference type="InterPro" id="IPR041698">
    <property type="entry name" value="Methyltransf_25"/>
</dbReference>
<dbReference type="Gene3D" id="3.40.50.150">
    <property type="entry name" value="Vaccinia Virus protein VP39"/>
    <property type="match status" value="1"/>
</dbReference>
<name>A0AAX4HR38_9BACT</name>
<evidence type="ECO:0000256" key="1">
    <source>
        <dbReference type="SAM" id="SignalP"/>
    </source>
</evidence>
<evidence type="ECO:0000313" key="3">
    <source>
        <dbReference type="EMBL" id="WPU65766.1"/>
    </source>
</evidence>
<dbReference type="EMBL" id="CP139487">
    <property type="protein sequence ID" value="WPU65766.1"/>
    <property type="molecule type" value="Genomic_DNA"/>
</dbReference>
<keyword evidence="3" id="KW-0808">Transferase</keyword>
<reference evidence="3 4" key="1">
    <citation type="submission" date="2023-11" db="EMBL/GenBank/DDBJ databases">
        <title>Peredibacter starrii A3.12.</title>
        <authorList>
            <person name="Mitchell R.J."/>
        </authorList>
    </citation>
    <scope>NUCLEOTIDE SEQUENCE [LARGE SCALE GENOMIC DNA]</scope>
    <source>
        <strain evidence="3 4">A3.12</strain>
    </source>
</reference>
<dbReference type="Proteomes" id="UP001324634">
    <property type="component" value="Chromosome"/>
</dbReference>
<dbReference type="KEGG" id="psti:SOO65_03305"/>
<dbReference type="InterPro" id="IPR029063">
    <property type="entry name" value="SAM-dependent_MTases_sf"/>
</dbReference>
<gene>
    <name evidence="3" type="ORF">SOO65_03305</name>
</gene>
<dbReference type="CDD" id="cd02440">
    <property type="entry name" value="AdoMet_MTases"/>
    <property type="match status" value="1"/>
</dbReference>
<dbReference type="RefSeq" id="WP_321396878.1">
    <property type="nucleotide sequence ID" value="NZ_CP139487.1"/>
</dbReference>
<organism evidence="3 4">
    <name type="scientific">Peredibacter starrii</name>
    <dbReference type="NCBI Taxonomy" id="28202"/>
    <lineage>
        <taxon>Bacteria</taxon>
        <taxon>Pseudomonadati</taxon>
        <taxon>Bdellovibrionota</taxon>
        <taxon>Bacteriovoracia</taxon>
        <taxon>Bacteriovoracales</taxon>
        <taxon>Bacteriovoracaceae</taxon>
        <taxon>Peredibacter</taxon>
    </lineage>
</organism>
<dbReference type="Pfam" id="PF13649">
    <property type="entry name" value="Methyltransf_25"/>
    <property type="match status" value="1"/>
</dbReference>
<keyword evidence="1" id="KW-0732">Signal</keyword>
<dbReference type="InterPro" id="IPR050508">
    <property type="entry name" value="Methyltransf_Superfamily"/>
</dbReference>
<sequence>MKSLVLALLFISQISWARDPISGSRFQHLTGVKVPQDSKTQWDEKYSRPTFVYGKSPVQFLAENYHFIPYEGAVLDMGMGEGRNAVFLAQKGYKVTGIDISSVAVKKSYLLAQEFGVKIKGVVASLKDYKIPPGSFDAIVCFYYVDRSLVEKMKSWLRPGGILIYEAHTVREKDRPHKKRDPLEEDVYLKEQELLRMFPGMRVLKYEEPLHEKEFRSSIILRKE</sequence>
<dbReference type="PANTHER" id="PTHR42912">
    <property type="entry name" value="METHYLTRANSFERASE"/>
    <property type="match status" value="1"/>
</dbReference>
<accession>A0AAX4HR38</accession>
<feature type="chain" id="PRO_5043556457" evidence="1">
    <location>
        <begin position="18"/>
        <end position="224"/>
    </location>
</feature>
<feature type="domain" description="Methyltransferase" evidence="2">
    <location>
        <begin position="74"/>
        <end position="161"/>
    </location>
</feature>
<keyword evidence="4" id="KW-1185">Reference proteome</keyword>
<protein>
    <submittedName>
        <fullName evidence="3">Class I SAM-dependent methyltransferase</fullName>
        <ecNumber evidence="3">2.1.-.-</ecNumber>
    </submittedName>
</protein>
<proteinExistence type="predicted"/>
<dbReference type="EC" id="2.1.-.-" evidence="3"/>
<keyword evidence="3" id="KW-0489">Methyltransferase</keyword>
<dbReference type="GO" id="GO:0008168">
    <property type="term" value="F:methyltransferase activity"/>
    <property type="evidence" value="ECO:0007669"/>
    <property type="project" value="UniProtKB-KW"/>
</dbReference>
<dbReference type="SUPFAM" id="SSF53335">
    <property type="entry name" value="S-adenosyl-L-methionine-dependent methyltransferases"/>
    <property type="match status" value="1"/>
</dbReference>